<proteinExistence type="predicted"/>
<protein>
    <submittedName>
        <fullName evidence="2">Uncharacterized protein</fullName>
    </submittedName>
</protein>
<organism evidence="2 3">
    <name type="scientific">Nesidiocoris tenuis</name>
    <dbReference type="NCBI Taxonomy" id="355587"/>
    <lineage>
        <taxon>Eukaryota</taxon>
        <taxon>Metazoa</taxon>
        <taxon>Ecdysozoa</taxon>
        <taxon>Arthropoda</taxon>
        <taxon>Hexapoda</taxon>
        <taxon>Insecta</taxon>
        <taxon>Pterygota</taxon>
        <taxon>Neoptera</taxon>
        <taxon>Paraneoptera</taxon>
        <taxon>Hemiptera</taxon>
        <taxon>Heteroptera</taxon>
        <taxon>Panheteroptera</taxon>
        <taxon>Cimicomorpha</taxon>
        <taxon>Miridae</taxon>
        <taxon>Dicyphina</taxon>
        <taxon>Nesidiocoris</taxon>
    </lineage>
</organism>
<sequence length="238" mass="26668">MVAEALTPGVKTTNLSIAKMENGSTRSRLHGPPRAALSRPARRARSEREGPECGTQPIRDTIAAAGPALPAAQAADRKCFDSRIFRAGCGRPVLLRIEPFVWYDLSADLVGDMMIPGGRFIMTSSEFLECPSYSRRSEFHNYVSKLASKATTSSMYSSENAKREVGFPWSRNVETFRHFLYRYVGFDFARIPLLYPIAEHQTQETDCFSTKFRQKDFSLAQILRNALAPSAPYNVQET</sequence>
<accession>A0A6H5HQE5</accession>
<evidence type="ECO:0000256" key="1">
    <source>
        <dbReference type="SAM" id="MobiDB-lite"/>
    </source>
</evidence>
<feature type="compositionally biased region" description="Polar residues" evidence="1">
    <location>
        <begin position="16"/>
        <end position="26"/>
    </location>
</feature>
<name>A0A6H5HQE5_9HEMI</name>
<dbReference type="Proteomes" id="UP000479000">
    <property type="component" value="Unassembled WGS sequence"/>
</dbReference>
<feature type="region of interest" description="Disordered" evidence="1">
    <location>
        <begin position="16"/>
        <end position="58"/>
    </location>
</feature>
<evidence type="ECO:0000313" key="3">
    <source>
        <dbReference type="Proteomes" id="UP000479000"/>
    </source>
</evidence>
<dbReference type="EMBL" id="CADCXU010035527">
    <property type="protein sequence ID" value="CAB0020681.1"/>
    <property type="molecule type" value="Genomic_DNA"/>
</dbReference>
<keyword evidence="3" id="KW-1185">Reference proteome</keyword>
<evidence type="ECO:0000313" key="2">
    <source>
        <dbReference type="EMBL" id="CAB0020681.1"/>
    </source>
</evidence>
<gene>
    <name evidence="2" type="ORF">NTEN_LOCUS24253</name>
</gene>
<reference evidence="2 3" key="1">
    <citation type="submission" date="2020-02" db="EMBL/GenBank/DDBJ databases">
        <authorList>
            <person name="Ferguson B K."/>
        </authorList>
    </citation>
    <scope>NUCLEOTIDE SEQUENCE [LARGE SCALE GENOMIC DNA]</scope>
</reference>
<dbReference type="AlphaFoldDB" id="A0A6H5HQE5"/>